<organism evidence="2 3">
    <name type="scientific">Streptomyces lannensis</name>
    <dbReference type="NCBI Taxonomy" id="766498"/>
    <lineage>
        <taxon>Bacteria</taxon>
        <taxon>Bacillati</taxon>
        <taxon>Actinomycetota</taxon>
        <taxon>Actinomycetes</taxon>
        <taxon>Kitasatosporales</taxon>
        <taxon>Streptomycetaceae</taxon>
        <taxon>Streptomyces</taxon>
    </lineage>
</organism>
<gene>
    <name evidence="2" type="ORF">GCM10022207_89440</name>
</gene>
<dbReference type="NCBIfam" id="TIGR02246">
    <property type="entry name" value="SgcJ/EcaC family oxidoreductase"/>
    <property type="match status" value="1"/>
</dbReference>
<keyword evidence="3" id="KW-1185">Reference proteome</keyword>
<accession>A0ABP7LTV5</accession>
<feature type="domain" description="DUF4440" evidence="1">
    <location>
        <begin position="17"/>
        <end position="119"/>
    </location>
</feature>
<dbReference type="InterPro" id="IPR027843">
    <property type="entry name" value="DUF4440"/>
</dbReference>
<dbReference type="InterPro" id="IPR011944">
    <property type="entry name" value="Steroid_delta5-4_isomerase"/>
</dbReference>
<evidence type="ECO:0000313" key="2">
    <source>
        <dbReference type="EMBL" id="GAA3906098.1"/>
    </source>
</evidence>
<name>A0ABP7LTV5_9ACTN</name>
<sequence>MGTQARGSTNDTEAILRGVLDRWRDAVDRHQPDEIAELFTKDAIFQGSHPYTVGRQGVADYYASQPEGLSASYRIMESRRLSPDLVLGYAAVDFALTDQTVVDAKLAVLISRSDDGWLIAHYQVSLLAP</sequence>
<dbReference type="RefSeq" id="WP_345554451.1">
    <property type="nucleotide sequence ID" value="NZ_BAAAZA010000063.1"/>
</dbReference>
<dbReference type="Proteomes" id="UP001501563">
    <property type="component" value="Unassembled WGS sequence"/>
</dbReference>
<protein>
    <submittedName>
        <fullName evidence="2">SgcJ/EcaC family oxidoreductase</fullName>
    </submittedName>
</protein>
<reference evidence="3" key="1">
    <citation type="journal article" date="2019" name="Int. J. Syst. Evol. Microbiol.">
        <title>The Global Catalogue of Microorganisms (GCM) 10K type strain sequencing project: providing services to taxonomists for standard genome sequencing and annotation.</title>
        <authorList>
            <consortium name="The Broad Institute Genomics Platform"/>
            <consortium name="The Broad Institute Genome Sequencing Center for Infectious Disease"/>
            <person name="Wu L."/>
            <person name="Ma J."/>
        </authorList>
    </citation>
    <scope>NUCLEOTIDE SEQUENCE [LARGE SCALE GENOMIC DNA]</scope>
    <source>
        <strain evidence="3">JCM 16578</strain>
    </source>
</reference>
<dbReference type="EMBL" id="BAAAZA010000063">
    <property type="protein sequence ID" value="GAA3906098.1"/>
    <property type="molecule type" value="Genomic_DNA"/>
</dbReference>
<evidence type="ECO:0000259" key="1">
    <source>
        <dbReference type="Pfam" id="PF14534"/>
    </source>
</evidence>
<dbReference type="InterPro" id="IPR032710">
    <property type="entry name" value="NTF2-like_dom_sf"/>
</dbReference>
<dbReference type="Gene3D" id="3.10.450.50">
    <property type="match status" value="1"/>
</dbReference>
<dbReference type="SUPFAM" id="SSF54427">
    <property type="entry name" value="NTF2-like"/>
    <property type="match status" value="1"/>
</dbReference>
<proteinExistence type="predicted"/>
<comment type="caution">
    <text evidence="2">The sequence shown here is derived from an EMBL/GenBank/DDBJ whole genome shotgun (WGS) entry which is preliminary data.</text>
</comment>
<dbReference type="Pfam" id="PF14534">
    <property type="entry name" value="DUF4440"/>
    <property type="match status" value="1"/>
</dbReference>
<evidence type="ECO:0000313" key="3">
    <source>
        <dbReference type="Proteomes" id="UP001501563"/>
    </source>
</evidence>